<comment type="caution">
    <text evidence="3">The sequence shown here is derived from an EMBL/GenBank/DDBJ whole genome shotgun (WGS) entry which is preliminary data.</text>
</comment>
<feature type="domain" description="ABC-type glycine betaine transport system substrate-binding" evidence="2">
    <location>
        <begin position="38"/>
        <end position="301"/>
    </location>
</feature>
<protein>
    <recommendedName>
        <fullName evidence="2">ABC-type glycine betaine transport system substrate-binding domain-containing protein</fullName>
    </recommendedName>
</protein>
<dbReference type="Proteomes" id="UP001500016">
    <property type="component" value="Unassembled WGS sequence"/>
</dbReference>
<evidence type="ECO:0000313" key="3">
    <source>
        <dbReference type="EMBL" id="GAA2061975.1"/>
    </source>
</evidence>
<feature type="chain" id="PRO_5045824516" description="ABC-type glycine betaine transport system substrate-binding domain-containing protein" evidence="1">
    <location>
        <begin position="32"/>
        <end position="306"/>
    </location>
</feature>
<dbReference type="Gene3D" id="3.40.190.10">
    <property type="entry name" value="Periplasmic binding protein-like II"/>
    <property type="match status" value="1"/>
</dbReference>
<dbReference type="CDD" id="cd13528">
    <property type="entry name" value="PBP2_osmoprotectants"/>
    <property type="match status" value="1"/>
</dbReference>
<dbReference type="PROSITE" id="PS51257">
    <property type="entry name" value="PROKAR_LIPOPROTEIN"/>
    <property type="match status" value="1"/>
</dbReference>
<sequence>MRPAPAARATGAALLALACLAALTGCGRAGAAPGGKPTVVIGAKQFTEQWIIGEMYKKGLEKAGYDVELKSNIGSTEIIDSALTSGQIDLYPEYTGVILQVLAAQERIPHSAAATFREAKKFQEQRGHGLTMLDPTPFQNKNAVGVKPALAKKYGLKTIGDLRKVPKVRFAEYPDNIEGAVGYTEMAKRYGLTNTKVKSLNIGLQYTALDHGEVEAADVFTTDPQLAKGDYTLLEDDKGFYGFQNVAPVVHEDVLKEQGPGFAKVLNRIDGLLTEKAVQDLNRAVDTVRLTPGEVAERFLKANGLL</sequence>
<dbReference type="RefSeq" id="WP_344523370.1">
    <property type="nucleotide sequence ID" value="NZ_BAAAPE010000001.1"/>
</dbReference>
<keyword evidence="1" id="KW-0732">Signal</keyword>
<feature type="signal peptide" evidence="1">
    <location>
        <begin position="1"/>
        <end position="31"/>
    </location>
</feature>
<keyword evidence="4" id="KW-1185">Reference proteome</keyword>
<evidence type="ECO:0000313" key="4">
    <source>
        <dbReference type="Proteomes" id="UP001500016"/>
    </source>
</evidence>
<dbReference type="Gene3D" id="3.40.190.120">
    <property type="entry name" value="Osmoprotection protein (prox), domain 2"/>
    <property type="match status" value="1"/>
</dbReference>
<name>A0ABP5H0L5_9ACTN</name>
<proteinExistence type="predicted"/>
<accession>A0ABP5H0L5</accession>
<gene>
    <name evidence="3" type="ORF">GCM10009801_04710</name>
</gene>
<evidence type="ECO:0000259" key="2">
    <source>
        <dbReference type="Pfam" id="PF04069"/>
    </source>
</evidence>
<dbReference type="InterPro" id="IPR007210">
    <property type="entry name" value="ABC_Gly_betaine_transp_sub-bd"/>
</dbReference>
<dbReference type="EMBL" id="BAAAPE010000001">
    <property type="protein sequence ID" value="GAA2061975.1"/>
    <property type="molecule type" value="Genomic_DNA"/>
</dbReference>
<organism evidence="3 4">
    <name type="scientific">Streptomyces albiaxialis</name>
    <dbReference type="NCBI Taxonomy" id="329523"/>
    <lineage>
        <taxon>Bacteria</taxon>
        <taxon>Bacillati</taxon>
        <taxon>Actinomycetota</taxon>
        <taxon>Actinomycetes</taxon>
        <taxon>Kitasatosporales</taxon>
        <taxon>Streptomycetaceae</taxon>
        <taxon>Streptomyces</taxon>
    </lineage>
</organism>
<reference evidence="4" key="1">
    <citation type="journal article" date="2019" name="Int. J. Syst. Evol. Microbiol.">
        <title>The Global Catalogue of Microorganisms (GCM) 10K type strain sequencing project: providing services to taxonomists for standard genome sequencing and annotation.</title>
        <authorList>
            <consortium name="The Broad Institute Genomics Platform"/>
            <consortium name="The Broad Institute Genome Sequencing Center for Infectious Disease"/>
            <person name="Wu L."/>
            <person name="Ma J."/>
        </authorList>
    </citation>
    <scope>NUCLEOTIDE SEQUENCE [LARGE SCALE GENOMIC DNA]</scope>
    <source>
        <strain evidence="4">JCM 15478</strain>
    </source>
</reference>
<evidence type="ECO:0000256" key="1">
    <source>
        <dbReference type="SAM" id="SignalP"/>
    </source>
</evidence>
<dbReference type="Pfam" id="PF04069">
    <property type="entry name" value="OpuAC"/>
    <property type="match status" value="1"/>
</dbReference>
<dbReference type="SUPFAM" id="SSF53850">
    <property type="entry name" value="Periplasmic binding protein-like II"/>
    <property type="match status" value="1"/>
</dbReference>